<proteinExistence type="predicted"/>
<feature type="transmembrane region" description="Helical" evidence="1">
    <location>
        <begin position="12"/>
        <end position="31"/>
    </location>
</feature>
<keyword evidence="1" id="KW-0812">Transmembrane</keyword>
<protein>
    <submittedName>
        <fullName evidence="2">Uncharacterized protein</fullName>
    </submittedName>
</protein>
<accession>A0A1G9F467</accession>
<gene>
    <name evidence="2" type="ORF">SAMN05216216_110106</name>
</gene>
<dbReference type="AlphaFoldDB" id="A0A1G9F467"/>
<evidence type="ECO:0000313" key="2">
    <source>
        <dbReference type="EMBL" id="SDK83075.1"/>
    </source>
</evidence>
<dbReference type="Proteomes" id="UP000199008">
    <property type="component" value="Unassembled WGS sequence"/>
</dbReference>
<dbReference type="EMBL" id="FNFY01000010">
    <property type="protein sequence ID" value="SDK83075.1"/>
    <property type="molecule type" value="Genomic_DNA"/>
</dbReference>
<dbReference type="STRING" id="576118.SAMN05216216_110106"/>
<keyword evidence="1" id="KW-1133">Transmembrane helix</keyword>
<sequence>MSDRKKVSDHLTLTNISFILTTISFMLVYFSDNLSNILSKHEIMGIVLNTISIIFGFFITRMNFIILTPCLPTVLRVKKRSTSPNLV</sequence>
<keyword evidence="1" id="KW-0472">Membrane</keyword>
<feature type="transmembrane region" description="Helical" evidence="1">
    <location>
        <begin position="43"/>
        <end position="71"/>
    </location>
</feature>
<evidence type="ECO:0000313" key="3">
    <source>
        <dbReference type="Proteomes" id="UP000199008"/>
    </source>
</evidence>
<reference evidence="3" key="1">
    <citation type="submission" date="2016-10" db="EMBL/GenBank/DDBJ databases">
        <authorList>
            <person name="Varghese N."/>
            <person name="Submissions S."/>
        </authorList>
    </citation>
    <scope>NUCLEOTIDE SEQUENCE [LARGE SCALE GENOMIC DNA]</scope>
    <source>
        <strain evidence="3">CGMCC 1.8895</strain>
    </source>
</reference>
<organism evidence="2 3">
    <name type="scientific">Lacicoccus qingdaonensis</name>
    <dbReference type="NCBI Taxonomy" id="576118"/>
    <lineage>
        <taxon>Bacteria</taxon>
        <taxon>Bacillati</taxon>
        <taxon>Bacillota</taxon>
        <taxon>Bacilli</taxon>
        <taxon>Bacillales</taxon>
        <taxon>Salinicoccaceae</taxon>
        <taxon>Lacicoccus</taxon>
    </lineage>
</organism>
<evidence type="ECO:0000256" key="1">
    <source>
        <dbReference type="SAM" id="Phobius"/>
    </source>
</evidence>
<name>A0A1G9F467_9BACL</name>
<keyword evidence="3" id="KW-1185">Reference proteome</keyword>